<feature type="domain" description="Amine oxidase" evidence="4">
    <location>
        <begin position="13"/>
        <end position="429"/>
    </location>
</feature>
<dbReference type="EMBL" id="BAAAJK010000006">
    <property type="protein sequence ID" value="GAA1386551.1"/>
    <property type="molecule type" value="Genomic_DNA"/>
</dbReference>
<comment type="similarity">
    <text evidence="2">Belongs to the flavin monoamine oxidase family.</text>
</comment>
<dbReference type="SUPFAM" id="SSF51905">
    <property type="entry name" value="FAD/NAD(P)-binding domain"/>
    <property type="match status" value="1"/>
</dbReference>
<dbReference type="Gene3D" id="3.50.50.60">
    <property type="entry name" value="FAD/NAD(P)-binding domain"/>
    <property type="match status" value="1"/>
</dbReference>
<accession>A0ABN1XNU8</accession>
<dbReference type="SUPFAM" id="SSF54373">
    <property type="entry name" value="FAD-linked reductases, C-terminal domain"/>
    <property type="match status" value="1"/>
</dbReference>
<proteinExistence type="inferred from homology"/>
<evidence type="ECO:0000256" key="2">
    <source>
        <dbReference type="ARBA" id="ARBA00005995"/>
    </source>
</evidence>
<gene>
    <name evidence="5" type="ORF">GCM10009613_20700</name>
</gene>
<reference evidence="5 6" key="1">
    <citation type="journal article" date="2019" name="Int. J. Syst. Evol. Microbiol.">
        <title>The Global Catalogue of Microorganisms (GCM) 10K type strain sequencing project: providing services to taxonomists for standard genome sequencing and annotation.</title>
        <authorList>
            <consortium name="The Broad Institute Genomics Platform"/>
            <consortium name="The Broad Institute Genome Sequencing Center for Infectious Disease"/>
            <person name="Wu L."/>
            <person name="Ma J."/>
        </authorList>
    </citation>
    <scope>NUCLEOTIDE SEQUENCE [LARGE SCALE GENOMIC DNA]</scope>
    <source>
        <strain evidence="5 6">JCM 11896</strain>
    </source>
</reference>
<evidence type="ECO:0000256" key="1">
    <source>
        <dbReference type="ARBA" id="ARBA00001974"/>
    </source>
</evidence>
<evidence type="ECO:0000313" key="6">
    <source>
        <dbReference type="Proteomes" id="UP001501414"/>
    </source>
</evidence>
<evidence type="ECO:0000313" key="5">
    <source>
        <dbReference type="EMBL" id="GAA1386551.1"/>
    </source>
</evidence>
<dbReference type="InterPro" id="IPR050703">
    <property type="entry name" value="Flavin_MAO"/>
</dbReference>
<protein>
    <submittedName>
        <fullName evidence="5">Flavin monoamine oxidase family protein</fullName>
    </submittedName>
</protein>
<dbReference type="InterPro" id="IPR036188">
    <property type="entry name" value="FAD/NAD-bd_sf"/>
</dbReference>
<dbReference type="PANTHER" id="PTHR43563:SF1">
    <property type="entry name" value="AMINE OXIDASE [FLAVIN-CONTAINING] B"/>
    <property type="match status" value="1"/>
</dbReference>
<dbReference type="Gene3D" id="1.10.405.10">
    <property type="entry name" value="Guanine Nucleotide Dissociation Inhibitor, domain 1"/>
    <property type="match status" value="1"/>
</dbReference>
<comment type="caution">
    <text evidence="5">The sequence shown here is derived from an EMBL/GenBank/DDBJ whole genome shotgun (WGS) entry which is preliminary data.</text>
</comment>
<name>A0ABN1XNU8_9PSEU</name>
<evidence type="ECO:0000259" key="4">
    <source>
        <dbReference type="Pfam" id="PF01593"/>
    </source>
</evidence>
<keyword evidence="6" id="KW-1185">Reference proteome</keyword>
<keyword evidence="3" id="KW-0560">Oxidoreductase</keyword>
<dbReference type="InterPro" id="IPR002937">
    <property type="entry name" value="Amino_oxidase"/>
</dbReference>
<dbReference type="Gene3D" id="3.90.660.10">
    <property type="match status" value="1"/>
</dbReference>
<dbReference type="Pfam" id="PF01593">
    <property type="entry name" value="Amino_oxidase"/>
    <property type="match status" value="1"/>
</dbReference>
<organism evidence="5 6">
    <name type="scientific">Pseudonocardia kongjuensis</name>
    <dbReference type="NCBI Taxonomy" id="102227"/>
    <lineage>
        <taxon>Bacteria</taxon>
        <taxon>Bacillati</taxon>
        <taxon>Actinomycetota</taxon>
        <taxon>Actinomycetes</taxon>
        <taxon>Pseudonocardiales</taxon>
        <taxon>Pseudonocardiaceae</taxon>
        <taxon>Pseudonocardia</taxon>
    </lineage>
</organism>
<dbReference type="Proteomes" id="UP001501414">
    <property type="component" value="Unassembled WGS sequence"/>
</dbReference>
<dbReference type="PRINTS" id="PR00757">
    <property type="entry name" value="AMINEOXDASEF"/>
</dbReference>
<sequence>MEQVDVVVIGAGLSGLVAARELHRRGVDVLVLESADRPGGRALTETTALGSRVDLGGQWIGHGHHRITALAAELGATPFRMHTGTLPTVLDGGRALPAAAPPVLVAGLALAGIELLSRTGVPRRAGDHTLRSLLDRVPGRTARRLLEVALSAAWTADPDRFSLRAMTRMVRSQGGLRAALGTRGGAQDTLLVEGMGALVDGLAAGLGERLRLGERVVAVTDDGTGVTVHTATGPGSGTVRAGRVVVTAPPPTAARIRFDPPLPPERAALGTDLYMGSVHKAIAVYERPFWRDRTSAELLVLDPPGRAVFDSGPPDGPGHLCVLVAGPAAREIDGLDPAERRERLLGPLAAHLGGQVREPVGWHERSWHLDEHAGGGYLALPLPGTTDGFPPVPSAPVGNVHWAGSETSAEHPGYLEGAVAAGLRVADELHDHRPGA</sequence>
<dbReference type="PANTHER" id="PTHR43563">
    <property type="entry name" value="AMINE OXIDASE"/>
    <property type="match status" value="1"/>
</dbReference>
<comment type="cofactor">
    <cofactor evidence="1">
        <name>FAD</name>
        <dbReference type="ChEBI" id="CHEBI:57692"/>
    </cofactor>
</comment>
<dbReference type="InterPro" id="IPR001613">
    <property type="entry name" value="Flavin_amine_oxidase"/>
</dbReference>
<evidence type="ECO:0000256" key="3">
    <source>
        <dbReference type="ARBA" id="ARBA00023002"/>
    </source>
</evidence>